<evidence type="ECO:0000256" key="4">
    <source>
        <dbReference type="ARBA" id="ARBA00031123"/>
    </source>
</evidence>
<dbReference type="PANTHER" id="PTHR12862:SF0">
    <property type="entry name" value="N-ACETYL-D-GLUCOSAMINE KINASE"/>
    <property type="match status" value="1"/>
</dbReference>
<reference evidence="6" key="1">
    <citation type="submission" date="2020-06" db="EMBL/GenBank/DDBJ databases">
        <title>Draft genome of Bugula neritina, a colonial animal packing powerful symbionts and potential medicines.</title>
        <authorList>
            <person name="Rayko M."/>
        </authorList>
    </citation>
    <scope>NUCLEOTIDE SEQUENCE [LARGE SCALE GENOMIC DNA]</scope>
    <source>
        <strain evidence="6">Kwan_BN1</strain>
    </source>
</reference>
<comment type="caution">
    <text evidence="6">The sequence shown here is derived from an EMBL/GenBank/DDBJ whole genome shotgun (WGS) entry which is preliminary data.</text>
</comment>
<dbReference type="InterPro" id="IPR039758">
    <property type="entry name" value="NAGK-like"/>
</dbReference>
<comment type="similarity">
    <text evidence="1">Belongs to the eukaryotic-type N-acetylglucosamine kinase family.</text>
</comment>
<dbReference type="EMBL" id="VXIV02001689">
    <property type="protein sequence ID" value="KAF6030568.1"/>
    <property type="molecule type" value="Genomic_DNA"/>
</dbReference>
<organism evidence="6 7">
    <name type="scientific">Bugula neritina</name>
    <name type="common">Brown bryozoan</name>
    <name type="synonym">Sertularia neritina</name>
    <dbReference type="NCBI Taxonomy" id="10212"/>
    <lineage>
        <taxon>Eukaryota</taxon>
        <taxon>Metazoa</taxon>
        <taxon>Spiralia</taxon>
        <taxon>Lophotrochozoa</taxon>
        <taxon>Bryozoa</taxon>
        <taxon>Gymnolaemata</taxon>
        <taxon>Cheilostomatida</taxon>
        <taxon>Flustrina</taxon>
        <taxon>Buguloidea</taxon>
        <taxon>Bugulidae</taxon>
        <taxon>Bugula</taxon>
    </lineage>
</organism>
<evidence type="ECO:0000259" key="5">
    <source>
        <dbReference type="Pfam" id="PF01869"/>
    </source>
</evidence>
<evidence type="ECO:0000256" key="3">
    <source>
        <dbReference type="ARBA" id="ARBA00014974"/>
    </source>
</evidence>
<dbReference type="Gene3D" id="3.30.420.40">
    <property type="match status" value="1"/>
</dbReference>
<dbReference type="Proteomes" id="UP000593567">
    <property type="component" value="Unassembled WGS sequence"/>
</dbReference>
<feature type="domain" description="ATPase BadF/BadG/BcrA/BcrD type" evidence="5">
    <location>
        <begin position="2"/>
        <end position="163"/>
    </location>
</feature>
<dbReference type="AlphaFoldDB" id="A0A7J7JZ03"/>
<keyword evidence="7" id="KW-1185">Reference proteome</keyword>
<evidence type="ECO:0000313" key="7">
    <source>
        <dbReference type="Proteomes" id="UP000593567"/>
    </source>
</evidence>
<dbReference type="OrthoDB" id="311172at2759"/>
<sequence>MIGDEGSGYWIAWTALKTLIDHDDGFSKCEYSLDYVRQSMKEYFEVSTNLDMLTHLYTKFAKHAIAKFTIKLVEGADKGDALCLDVFKKAGHALAKHIIAVCTKSSSEKFPAGLTVVCVGSVWKSYKYLKDSFESTLQSVVKDFNGVTLKQLRKNGAIGAAIVGARDTGYNVPIDYDKHTETMSILA</sequence>
<name>A0A7J7JZ03_BUGNE</name>
<evidence type="ECO:0000256" key="2">
    <source>
        <dbReference type="ARBA" id="ARBA00012122"/>
    </source>
</evidence>
<evidence type="ECO:0000256" key="1">
    <source>
        <dbReference type="ARBA" id="ARBA00006198"/>
    </source>
</evidence>
<dbReference type="SUPFAM" id="SSF53067">
    <property type="entry name" value="Actin-like ATPase domain"/>
    <property type="match status" value="1"/>
</dbReference>
<dbReference type="Pfam" id="PF01869">
    <property type="entry name" value="BcrAD_BadFG"/>
    <property type="match status" value="1"/>
</dbReference>
<dbReference type="InterPro" id="IPR002731">
    <property type="entry name" value="ATPase_BadF"/>
</dbReference>
<proteinExistence type="inferred from homology"/>
<gene>
    <name evidence="6" type="ORF">EB796_011105</name>
</gene>
<dbReference type="GO" id="GO:0045127">
    <property type="term" value="F:N-acetylglucosamine kinase activity"/>
    <property type="evidence" value="ECO:0007669"/>
    <property type="project" value="UniProtKB-EC"/>
</dbReference>
<protein>
    <recommendedName>
        <fullName evidence="3">N-acetyl-D-glucosamine kinase</fullName>
        <ecNumber evidence="2">2.7.1.59</ecNumber>
    </recommendedName>
    <alternativeName>
        <fullName evidence="4">GlcNAc kinase</fullName>
    </alternativeName>
</protein>
<evidence type="ECO:0000313" key="6">
    <source>
        <dbReference type="EMBL" id="KAF6030568.1"/>
    </source>
</evidence>
<dbReference type="PANTHER" id="PTHR12862">
    <property type="entry name" value="BADF TYPE ATPASE DOMAIN-CONTAINING PROTEIN"/>
    <property type="match status" value="1"/>
</dbReference>
<accession>A0A7J7JZ03</accession>
<dbReference type="InterPro" id="IPR043129">
    <property type="entry name" value="ATPase_NBD"/>
</dbReference>
<dbReference type="EC" id="2.7.1.59" evidence="2"/>